<dbReference type="Proteomes" id="UP000193240">
    <property type="component" value="Unassembled WGS sequence"/>
</dbReference>
<gene>
    <name evidence="6" type="ORF">B5807_05534</name>
</gene>
<evidence type="ECO:0000256" key="3">
    <source>
        <dbReference type="ARBA" id="ARBA00023242"/>
    </source>
</evidence>
<dbReference type="AlphaFoldDB" id="A0A1Y2M076"/>
<dbReference type="InParanoid" id="A0A1Y2M076"/>
<organism evidence="6 7">
    <name type="scientific">Epicoccum nigrum</name>
    <name type="common">Soil fungus</name>
    <name type="synonym">Epicoccum purpurascens</name>
    <dbReference type="NCBI Taxonomy" id="105696"/>
    <lineage>
        <taxon>Eukaryota</taxon>
        <taxon>Fungi</taxon>
        <taxon>Dikarya</taxon>
        <taxon>Ascomycota</taxon>
        <taxon>Pezizomycotina</taxon>
        <taxon>Dothideomycetes</taxon>
        <taxon>Pleosporomycetidae</taxon>
        <taxon>Pleosporales</taxon>
        <taxon>Pleosporineae</taxon>
        <taxon>Didymellaceae</taxon>
        <taxon>Epicoccum</taxon>
    </lineage>
</organism>
<feature type="region of interest" description="Disordered" evidence="4">
    <location>
        <begin position="1"/>
        <end position="323"/>
    </location>
</feature>
<dbReference type="FunCoup" id="A0A1Y2M076">
    <property type="interactions" value="593"/>
</dbReference>
<evidence type="ECO:0000256" key="4">
    <source>
        <dbReference type="SAM" id="MobiDB-lite"/>
    </source>
</evidence>
<comment type="similarity">
    <text evidence="2">Belongs to the CWC22 family.</text>
</comment>
<proteinExistence type="inferred from homology"/>
<evidence type="ECO:0000256" key="1">
    <source>
        <dbReference type="ARBA" id="ARBA00004604"/>
    </source>
</evidence>
<evidence type="ECO:0000313" key="6">
    <source>
        <dbReference type="EMBL" id="OSS49441.1"/>
    </source>
</evidence>
<dbReference type="GO" id="GO:0003723">
    <property type="term" value="F:RNA binding"/>
    <property type="evidence" value="ECO:0007669"/>
    <property type="project" value="InterPro"/>
</dbReference>
<name>A0A1Y2M076_EPING</name>
<accession>A0A1Y2M076</accession>
<dbReference type="SMART" id="SM00543">
    <property type="entry name" value="MIF4G"/>
    <property type="match status" value="1"/>
</dbReference>
<evidence type="ECO:0000313" key="7">
    <source>
        <dbReference type="Proteomes" id="UP000193240"/>
    </source>
</evidence>
<dbReference type="InterPro" id="IPR003891">
    <property type="entry name" value="Initiation_fac_eIF4g_MI"/>
</dbReference>
<keyword evidence="7" id="KW-1185">Reference proteome</keyword>
<dbReference type="InterPro" id="IPR003890">
    <property type="entry name" value="MIF4G-like_typ-3"/>
</dbReference>
<keyword evidence="3" id="KW-0539">Nucleus</keyword>
<dbReference type="Pfam" id="PF02847">
    <property type="entry name" value="MA3"/>
    <property type="match status" value="1"/>
</dbReference>
<dbReference type="Gene3D" id="1.25.40.180">
    <property type="match status" value="1"/>
</dbReference>
<dbReference type="SUPFAM" id="SSF48371">
    <property type="entry name" value="ARM repeat"/>
    <property type="match status" value="1"/>
</dbReference>
<dbReference type="InterPro" id="IPR016024">
    <property type="entry name" value="ARM-type_fold"/>
</dbReference>
<feature type="compositionally biased region" description="Acidic residues" evidence="4">
    <location>
        <begin position="210"/>
        <end position="292"/>
    </location>
</feature>
<dbReference type="OMA" id="FMVDILN"/>
<evidence type="ECO:0000259" key="5">
    <source>
        <dbReference type="PROSITE" id="PS51366"/>
    </source>
</evidence>
<sequence>MRQQYGGPKLPADLRNQFGDPANRGKSGGGRNGQVNRKDRRKAEREEKKSQRTHTKKAPPPVRHVQTDHKKAPAQQPEEESEVDWEESDDEPAPVKKAAEPKSILKRKSHPDEDDTPAPAPPKVSRAVQERLDEDEREIRALEKKLGKRKKSAGGGDDGLDDLFGDLGDFSDDDALENPAAKRKRTEDDDWLASKRRKALGAVAPPASEPADENDENDDEDEDDLENPFSEDDDLDSEDMDGEDGEDLDDLDGEMEDEEGEEDEEDEGDDIENPFSEDEISGDEDDEEGDEEPAPRVRENPYVAPVAANAAPTTKYVPPALRGPPSSDAEALLRLKRQIQGLINRLSDANILTILKDIEKIYATNPRGYVNTTLIDLLTDMLSEPSALLESFIILHAGFIAAVYKVIGPDFGAQIVERIVAEFDKHYQPNKDGAGKHTTNLMSLVSELYTFQVIGSNIVFDYIRFFLNELSEINTELLLRIVRAAGPQLRQDDPTALKDIVVLLQKSVASVGQQNLPVRTKFMIETINDLKNNKMKTGLAGASITRDRTTAMKKQLGTLNSRNLKATEPLRVGLKDIKDTDKVGKWWLVGASWRNQAQNDAQNDARQEEETGKAKKAVEFDEEDDDGEVDLVQLAREQRMNTDVRRAIYISIMSATDFKDAQIRLNKLNLKKAQEIEIPKVIIHCAGAEKTYNPYYTILARKVCSDHKTRKSFQFALWDIFKSLGESQDGGADSDDEADDSNEVSLRKLVNQGKLYGTLMAKRVLPITCLKNLNFPYLQPKTKTFVEIMLVTAILETQKGAKGDKKETALLQTFVEVDQAPEMVAGLQFFLKKVVSKTDIVDKAEKETVKWGCKAVIGVINRILATTTLEED</sequence>
<feature type="compositionally biased region" description="Acidic residues" evidence="4">
    <location>
        <begin position="77"/>
        <end position="92"/>
    </location>
</feature>
<feature type="compositionally biased region" description="Acidic residues" evidence="4">
    <location>
        <begin position="158"/>
        <end position="176"/>
    </location>
</feature>
<reference evidence="6 7" key="1">
    <citation type="journal article" date="2017" name="Genome Announc.">
        <title>Genome sequence of the saprophytic ascomycete Epicoccum nigrum ICMP 19927 strain isolated from New Zealand.</title>
        <authorList>
            <person name="Fokin M."/>
            <person name="Fleetwood D."/>
            <person name="Weir B.S."/>
            <person name="Villas-Boas S.G."/>
        </authorList>
    </citation>
    <scope>NUCLEOTIDE SEQUENCE [LARGE SCALE GENOMIC DNA]</scope>
    <source>
        <strain evidence="6 7">ICMP 19927</strain>
    </source>
</reference>
<dbReference type="SMART" id="SM00544">
    <property type="entry name" value="MA3"/>
    <property type="match status" value="1"/>
</dbReference>
<protein>
    <recommendedName>
        <fullName evidence="5">MI domain-containing protein</fullName>
    </recommendedName>
</protein>
<dbReference type="PROSITE" id="PS51366">
    <property type="entry name" value="MI"/>
    <property type="match status" value="1"/>
</dbReference>
<feature type="compositionally biased region" description="Low complexity" evidence="4">
    <location>
        <begin position="300"/>
        <end position="312"/>
    </location>
</feature>
<feature type="domain" description="MI" evidence="5">
    <location>
        <begin position="643"/>
        <end position="775"/>
    </location>
</feature>
<dbReference type="STRING" id="105696.A0A1Y2M076"/>
<dbReference type="PANTHER" id="PTHR18034:SF4">
    <property type="entry name" value="NUCLEOLAR MIF4G DOMAIN-CONTAINING PROTEIN 1"/>
    <property type="match status" value="1"/>
</dbReference>
<dbReference type="EMBL" id="KZ107844">
    <property type="protein sequence ID" value="OSS49441.1"/>
    <property type="molecule type" value="Genomic_DNA"/>
</dbReference>
<dbReference type="PANTHER" id="PTHR18034">
    <property type="entry name" value="CELL CYCLE CONTROL PROTEIN CWF22-RELATED"/>
    <property type="match status" value="1"/>
</dbReference>
<dbReference type="FunFam" id="1.25.40.180:FF:000050">
    <property type="entry name" value="Nuclear protein (Sgd1), putative"/>
    <property type="match status" value="1"/>
</dbReference>
<evidence type="ECO:0000256" key="2">
    <source>
        <dbReference type="ARBA" id="ARBA00006856"/>
    </source>
</evidence>
<dbReference type="InterPro" id="IPR050781">
    <property type="entry name" value="CWC22_splicing_factor"/>
</dbReference>
<dbReference type="Pfam" id="PF02854">
    <property type="entry name" value="MIF4G"/>
    <property type="match status" value="1"/>
</dbReference>
<feature type="compositionally biased region" description="Basic and acidic residues" evidence="4">
    <location>
        <begin position="41"/>
        <end position="50"/>
    </location>
</feature>
<dbReference type="GO" id="GO:0042274">
    <property type="term" value="P:ribosomal small subunit biogenesis"/>
    <property type="evidence" value="ECO:0007669"/>
    <property type="project" value="TreeGrafter"/>
</dbReference>
<comment type="subcellular location">
    <subcellularLocation>
        <location evidence="1">Nucleus</location>
        <location evidence="1">Nucleolus</location>
    </subcellularLocation>
</comment>
<dbReference type="GO" id="GO:0005730">
    <property type="term" value="C:nucleolus"/>
    <property type="evidence" value="ECO:0007669"/>
    <property type="project" value="UniProtKB-SubCell"/>
</dbReference>